<name>A0A517Z7S2_9PLAN</name>
<dbReference type="Proteomes" id="UP000320496">
    <property type="component" value="Chromosome"/>
</dbReference>
<protein>
    <submittedName>
        <fullName evidence="1">Uncharacterized protein</fullName>
    </submittedName>
</protein>
<reference evidence="1 2" key="1">
    <citation type="submission" date="2019-02" db="EMBL/GenBank/DDBJ databases">
        <title>Deep-cultivation of Planctomycetes and their phenomic and genomic characterization uncovers novel biology.</title>
        <authorList>
            <person name="Wiegand S."/>
            <person name="Jogler M."/>
            <person name="Boedeker C."/>
            <person name="Pinto D."/>
            <person name="Vollmers J."/>
            <person name="Rivas-Marin E."/>
            <person name="Kohn T."/>
            <person name="Peeters S.H."/>
            <person name="Heuer A."/>
            <person name="Rast P."/>
            <person name="Oberbeckmann S."/>
            <person name="Bunk B."/>
            <person name="Jeske O."/>
            <person name="Meyerdierks A."/>
            <person name="Storesund J.E."/>
            <person name="Kallscheuer N."/>
            <person name="Luecker S."/>
            <person name="Lage O.M."/>
            <person name="Pohl T."/>
            <person name="Merkel B.J."/>
            <person name="Hornburger P."/>
            <person name="Mueller R.-W."/>
            <person name="Bruemmer F."/>
            <person name="Labrenz M."/>
            <person name="Spormann A.M."/>
            <person name="Op den Camp H."/>
            <person name="Overmann J."/>
            <person name="Amann R."/>
            <person name="Jetten M.S.M."/>
            <person name="Mascher T."/>
            <person name="Medema M.H."/>
            <person name="Devos D.P."/>
            <person name="Kaster A.-K."/>
            <person name="Ovreas L."/>
            <person name="Rohde M."/>
            <person name="Galperin M.Y."/>
            <person name="Jogler C."/>
        </authorList>
    </citation>
    <scope>NUCLEOTIDE SEQUENCE [LARGE SCALE GENOMIC DNA]</scope>
    <source>
        <strain evidence="1 2">Mal4</strain>
    </source>
</reference>
<evidence type="ECO:0000313" key="1">
    <source>
        <dbReference type="EMBL" id="QDU38504.1"/>
    </source>
</evidence>
<accession>A0A517Z7S2</accession>
<dbReference type="KEGG" id="mri:Mal4_28320"/>
<sequence>MSLRNDLEQELKRLIGTHSPTSVTVSDAGGLQLRIDFTAVDSMSCSFDQIELFVPSLQNAAFDALKKWAENLSQRIKYLLENIGPLEYDPSGGQVLIRSTPPDQLPDGTQYYEIVLSSQSGGNFSLRRYQSVKGQPGRNPVEITVTHEVLLKLADDLVDTVP</sequence>
<organism evidence="1 2">
    <name type="scientific">Maioricimonas rarisocia</name>
    <dbReference type="NCBI Taxonomy" id="2528026"/>
    <lineage>
        <taxon>Bacteria</taxon>
        <taxon>Pseudomonadati</taxon>
        <taxon>Planctomycetota</taxon>
        <taxon>Planctomycetia</taxon>
        <taxon>Planctomycetales</taxon>
        <taxon>Planctomycetaceae</taxon>
        <taxon>Maioricimonas</taxon>
    </lineage>
</organism>
<keyword evidence="2" id="KW-1185">Reference proteome</keyword>
<dbReference type="OrthoDB" id="282548at2"/>
<proteinExistence type="predicted"/>
<dbReference type="EMBL" id="CP036275">
    <property type="protein sequence ID" value="QDU38504.1"/>
    <property type="molecule type" value="Genomic_DNA"/>
</dbReference>
<dbReference type="RefSeq" id="WP_145369779.1">
    <property type="nucleotide sequence ID" value="NZ_CP036275.1"/>
</dbReference>
<evidence type="ECO:0000313" key="2">
    <source>
        <dbReference type="Proteomes" id="UP000320496"/>
    </source>
</evidence>
<gene>
    <name evidence="1" type="ORF">Mal4_28320</name>
</gene>
<dbReference type="AlphaFoldDB" id="A0A517Z7S2"/>